<reference evidence="7 8" key="1">
    <citation type="submission" date="2015-09" db="EMBL/GenBank/DDBJ databases">
        <title>Draft genome of the parasitic nematode Teladorsagia circumcincta isolate WARC Sus (inbred).</title>
        <authorList>
            <person name="Mitreva M."/>
        </authorList>
    </citation>
    <scope>NUCLEOTIDE SEQUENCE [LARGE SCALE GENOMIC DNA]</scope>
    <source>
        <strain evidence="7 8">S</strain>
    </source>
</reference>
<dbReference type="SUPFAM" id="SSF50044">
    <property type="entry name" value="SH3-domain"/>
    <property type="match status" value="1"/>
</dbReference>
<dbReference type="SMART" id="SM00248">
    <property type="entry name" value="ANK"/>
    <property type="match status" value="5"/>
</dbReference>
<dbReference type="InterPro" id="IPR001452">
    <property type="entry name" value="SH3_domain"/>
</dbReference>
<feature type="repeat" description="ANK" evidence="4">
    <location>
        <begin position="90"/>
        <end position="122"/>
    </location>
</feature>
<keyword evidence="8" id="KW-1185">Reference proteome</keyword>
<dbReference type="InterPro" id="IPR036028">
    <property type="entry name" value="SH3-like_dom_sf"/>
</dbReference>
<evidence type="ECO:0000313" key="8">
    <source>
        <dbReference type="Proteomes" id="UP000230423"/>
    </source>
</evidence>
<protein>
    <submittedName>
        <fullName evidence="7">Variant SH3 domain protein</fullName>
    </submittedName>
</protein>
<dbReference type="PROSITE" id="PS50088">
    <property type="entry name" value="ANK_REPEAT"/>
    <property type="match status" value="3"/>
</dbReference>
<dbReference type="PROSITE" id="PS50002">
    <property type="entry name" value="SH3"/>
    <property type="match status" value="1"/>
</dbReference>
<organism evidence="7 8">
    <name type="scientific">Teladorsagia circumcincta</name>
    <name type="common">Brown stomach worm</name>
    <name type="synonym">Ostertagia circumcincta</name>
    <dbReference type="NCBI Taxonomy" id="45464"/>
    <lineage>
        <taxon>Eukaryota</taxon>
        <taxon>Metazoa</taxon>
        <taxon>Ecdysozoa</taxon>
        <taxon>Nematoda</taxon>
        <taxon>Chromadorea</taxon>
        <taxon>Rhabditida</taxon>
        <taxon>Rhabditina</taxon>
        <taxon>Rhabditomorpha</taxon>
        <taxon>Strongyloidea</taxon>
        <taxon>Trichostrongylidae</taxon>
        <taxon>Teladorsagia</taxon>
    </lineage>
</organism>
<dbReference type="Gene3D" id="2.30.30.40">
    <property type="entry name" value="SH3 Domains"/>
    <property type="match status" value="1"/>
</dbReference>
<evidence type="ECO:0000259" key="6">
    <source>
        <dbReference type="PROSITE" id="PS50002"/>
    </source>
</evidence>
<dbReference type="InterPro" id="IPR033635">
    <property type="entry name" value="ANKS1/Caskin"/>
</dbReference>
<accession>A0A2G9UJM2</accession>
<dbReference type="InterPro" id="IPR036770">
    <property type="entry name" value="Ankyrin_rpt-contain_sf"/>
</dbReference>
<dbReference type="OrthoDB" id="6156898at2759"/>
<gene>
    <name evidence="7" type="ORF">TELCIR_07807</name>
</gene>
<feature type="domain" description="SH3" evidence="6">
    <location>
        <begin position="185"/>
        <end position="251"/>
    </location>
</feature>
<dbReference type="InterPro" id="IPR002110">
    <property type="entry name" value="Ankyrin_rpt"/>
</dbReference>
<dbReference type="PANTHER" id="PTHR24174:SF16">
    <property type="entry name" value="CASKIN-2"/>
    <property type="match status" value="1"/>
</dbReference>
<dbReference type="EMBL" id="KZ346304">
    <property type="protein sequence ID" value="PIO70343.1"/>
    <property type="molecule type" value="Genomic_DNA"/>
</dbReference>
<dbReference type="AlphaFoldDB" id="A0A2G9UJM2"/>
<dbReference type="SUPFAM" id="SSF48403">
    <property type="entry name" value="Ankyrin repeat"/>
    <property type="match status" value="1"/>
</dbReference>
<dbReference type="Pfam" id="PF07653">
    <property type="entry name" value="SH3_2"/>
    <property type="match status" value="1"/>
</dbReference>
<dbReference type="Gene3D" id="1.25.40.20">
    <property type="entry name" value="Ankyrin repeat-containing domain"/>
    <property type="match status" value="2"/>
</dbReference>
<feature type="repeat" description="ANK" evidence="4">
    <location>
        <begin position="24"/>
        <end position="56"/>
    </location>
</feature>
<keyword evidence="3 4" id="KW-0040">ANK repeat</keyword>
<keyword evidence="1 5" id="KW-0728">SH3 domain</keyword>
<dbReference type="PROSITE" id="PS50297">
    <property type="entry name" value="ANK_REP_REGION"/>
    <property type="match status" value="2"/>
</dbReference>
<sequence>MGNAVMARSLLNNKSVWIDEEDGRGRTALHYAMEQDSFEIVEVLVNGGANLDCVDFHGTSACHLACKEGKIDALELMMIHRADPFCVDKAGKTPFDLACEFGMEKIVCRLLENGWDVNRTTVLGTALHEASGYGRAQVVRFLLHAGINSSLTNASGLTALEYAKKNAHRNPITIKEIRFLLKECKNFVYGQAVEQHLGTRADELSFDEGDLVWIIDRRHSPEGRWKGVVFGRKGNSRSGHFQSSAVKIIDKPESGSQFGKTSSSLNRHQPQKVFSRTLQLTLQLVAAADGVSDD</sequence>
<evidence type="ECO:0000256" key="5">
    <source>
        <dbReference type="PROSITE-ProRule" id="PRU00192"/>
    </source>
</evidence>
<evidence type="ECO:0000256" key="2">
    <source>
        <dbReference type="ARBA" id="ARBA00022737"/>
    </source>
</evidence>
<name>A0A2G9UJM2_TELCI</name>
<feature type="repeat" description="ANK" evidence="4">
    <location>
        <begin position="125"/>
        <end position="154"/>
    </location>
</feature>
<evidence type="ECO:0000256" key="1">
    <source>
        <dbReference type="ARBA" id="ARBA00022443"/>
    </source>
</evidence>
<dbReference type="PANTHER" id="PTHR24174">
    <property type="entry name" value="ANKYRIN REPEAT AND STERILE ALPHA MOTIF DOMAIN-CONTAINING PROTEIN 1"/>
    <property type="match status" value="1"/>
</dbReference>
<evidence type="ECO:0000256" key="4">
    <source>
        <dbReference type="PROSITE-ProRule" id="PRU00023"/>
    </source>
</evidence>
<dbReference type="Proteomes" id="UP000230423">
    <property type="component" value="Unassembled WGS sequence"/>
</dbReference>
<proteinExistence type="predicted"/>
<keyword evidence="2" id="KW-0677">Repeat</keyword>
<evidence type="ECO:0000313" key="7">
    <source>
        <dbReference type="EMBL" id="PIO70343.1"/>
    </source>
</evidence>
<dbReference type="Pfam" id="PF13857">
    <property type="entry name" value="Ank_5"/>
    <property type="match status" value="2"/>
</dbReference>
<evidence type="ECO:0000256" key="3">
    <source>
        <dbReference type="ARBA" id="ARBA00023043"/>
    </source>
</evidence>